<comment type="caution">
    <text evidence="2">The sequence shown here is derived from an EMBL/GenBank/DDBJ whole genome shotgun (WGS) entry which is preliminary data.</text>
</comment>
<dbReference type="Proteomes" id="UP001148838">
    <property type="component" value="Unassembled WGS sequence"/>
</dbReference>
<dbReference type="EMBL" id="JAJSOF020000017">
    <property type="protein sequence ID" value="KAJ4440105.1"/>
    <property type="molecule type" value="Genomic_DNA"/>
</dbReference>
<accession>A0ABQ8T2E8</accession>
<reference evidence="2 3" key="1">
    <citation type="journal article" date="2022" name="Allergy">
        <title>Genome assembly and annotation of Periplaneta americana reveal a comprehensive cockroach allergen profile.</title>
        <authorList>
            <person name="Wang L."/>
            <person name="Xiong Q."/>
            <person name="Saelim N."/>
            <person name="Wang L."/>
            <person name="Nong W."/>
            <person name="Wan A.T."/>
            <person name="Shi M."/>
            <person name="Liu X."/>
            <person name="Cao Q."/>
            <person name="Hui J.H.L."/>
            <person name="Sookrung N."/>
            <person name="Leung T.F."/>
            <person name="Tungtrongchitr A."/>
            <person name="Tsui S.K.W."/>
        </authorList>
    </citation>
    <scope>NUCLEOTIDE SEQUENCE [LARGE SCALE GENOMIC DNA]</scope>
    <source>
        <strain evidence="2">PWHHKU_190912</strain>
    </source>
</reference>
<feature type="region of interest" description="Disordered" evidence="1">
    <location>
        <begin position="1"/>
        <end position="25"/>
    </location>
</feature>
<organism evidence="2 3">
    <name type="scientific">Periplaneta americana</name>
    <name type="common">American cockroach</name>
    <name type="synonym">Blatta americana</name>
    <dbReference type="NCBI Taxonomy" id="6978"/>
    <lineage>
        <taxon>Eukaryota</taxon>
        <taxon>Metazoa</taxon>
        <taxon>Ecdysozoa</taxon>
        <taxon>Arthropoda</taxon>
        <taxon>Hexapoda</taxon>
        <taxon>Insecta</taxon>
        <taxon>Pterygota</taxon>
        <taxon>Neoptera</taxon>
        <taxon>Polyneoptera</taxon>
        <taxon>Dictyoptera</taxon>
        <taxon>Blattodea</taxon>
        <taxon>Blattoidea</taxon>
        <taxon>Blattidae</taxon>
        <taxon>Blattinae</taxon>
        <taxon>Periplaneta</taxon>
    </lineage>
</organism>
<name>A0ABQ8T2E8_PERAM</name>
<sequence length="461" mass="52032">MGPVPTQHRDALGEPTLGRPKDRGRRDFGIRIQMSPIWGSSTNSREPYRLLEFYSDYGTPGSVATSDRWRLAESKTTLIPFALNASGLQQLTFCDKLNYPSDADDVTAVVVVVVMLLCVDGTDDSAMLFGEMRPGIRHRISDIRLTVGENLEKKPNQIISPSGDRTRTRERNSGSAGKRLSRLKSNDNENLVVPPLVAITAATQSGMFSTSLCRIFTGLRRHSSCNVALRWTMEVDRISRNFNRRSNSSQRCSMGLRSGLRAGQSNQRLRWADVTRMGKSRNAYSVLVGRPEGKRPLGRPRRSWEDNIKMDLREVGYDGRDWINLAQDRDRWRAYVRAAMNLRAHQCASDPTSVKVKEAVPGIKRRAEAHPNEHPATVLRGEIEPINDEAILIGLPNRNTLLKDINRQQNEQRPPIPRLFSEVVIRALYMSLSPMRGSFYTTHGNMIPTELFSHHIIVYVS</sequence>
<evidence type="ECO:0000256" key="1">
    <source>
        <dbReference type="SAM" id="MobiDB-lite"/>
    </source>
</evidence>
<evidence type="ECO:0000313" key="3">
    <source>
        <dbReference type="Proteomes" id="UP001148838"/>
    </source>
</evidence>
<protein>
    <submittedName>
        <fullName evidence="2">Uncharacterized protein</fullName>
    </submittedName>
</protein>
<feature type="region of interest" description="Disordered" evidence="1">
    <location>
        <begin position="154"/>
        <end position="183"/>
    </location>
</feature>
<keyword evidence="3" id="KW-1185">Reference proteome</keyword>
<proteinExistence type="predicted"/>
<gene>
    <name evidence="2" type="ORF">ANN_08238</name>
</gene>
<evidence type="ECO:0000313" key="2">
    <source>
        <dbReference type="EMBL" id="KAJ4440105.1"/>
    </source>
</evidence>